<organism evidence="2 3">
    <name type="scientific">Mucilaginibacter phyllosphaerae</name>
    <dbReference type="NCBI Taxonomy" id="1812349"/>
    <lineage>
        <taxon>Bacteria</taxon>
        <taxon>Pseudomonadati</taxon>
        <taxon>Bacteroidota</taxon>
        <taxon>Sphingobacteriia</taxon>
        <taxon>Sphingobacteriales</taxon>
        <taxon>Sphingobacteriaceae</taxon>
        <taxon>Mucilaginibacter</taxon>
    </lineage>
</organism>
<dbReference type="Proteomes" id="UP000297248">
    <property type="component" value="Unassembled WGS sequence"/>
</dbReference>
<sequence>MKYRYTSYTAPCPVCGNTDNELLYKISADEAAKQFLINQTPPDKNNEMDVLSIVKKNISKLWNANSAAIVNCKKCGFGFADPYVGGDKEFYNLISHAPNEPTAEDEPKPYWKWEFDKAYNKIADLAKTNSNLQLLEIGASTGNFVKRVSNIIPKKNILCLEYSSIGVDSIKKAGITAQSWHFHGLASKPEFLAKFDVICLFQVLEHLDDLEATFDTFNAIIKPGGHLFIGVPNGKKIKFNELNGALLDLPPNHIGRYNKRSFEILAGKYQWEVAEFAIETYTPLDVMKTVMYSQSLKKAQYPPAIRTLKYRLKEYMNIKRLRLQAQFKHKNLGECIYVHYKKALK</sequence>
<gene>
    <name evidence="2" type="ORF">E2R65_07465</name>
    <name evidence="1" type="ORF">GGR35_001133</name>
</gene>
<dbReference type="Proteomes" id="UP000583101">
    <property type="component" value="Unassembled WGS sequence"/>
</dbReference>
<dbReference type="GO" id="GO:0032259">
    <property type="term" value="P:methylation"/>
    <property type="evidence" value="ECO:0007669"/>
    <property type="project" value="UniProtKB-KW"/>
</dbReference>
<dbReference type="OrthoDB" id="9815644at2"/>
<dbReference type="RefSeq" id="WP_134335853.1">
    <property type="nucleotide sequence ID" value="NZ_BMCZ01000004.1"/>
</dbReference>
<dbReference type="Pfam" id="PF13489">
    <property type="entry name" value="Methyltransf_23"/>
    <property type="match status" value="1"/>
</dbReference>
<comment type="caution">
    <text evidence="2">The sequence shown here is derived from an EMBL/GenBank/DDBJ whole genome shotgun (WGS) entry which is preliminary data.</text>
</comment>
<reference evidence="1 4" key="3">
    <citation type="submission" date="2020-08" db="EMBL/GenBank/DDBJ databases">
        <title>Genomic Encyclopedia of Type Strains, Phase IV (KMG-IV): sequencing the most valuable type-strain genomes for metagenomic binning, comparative biology and taxonomic classification.</title>
        <authorList>
            <person name="Goeker M."/>
        </authorList>
    </citation>
    <scope>NUCLEOTIDE SEQUENCE [LARGE SCALE GENOMIC DNA]</scope>
    <source>
        <strain evidence="1 4">DSM 100995</strain>
    </source>
</reference>
<dbReference type="InterPro" id="IPR029063">
    <property type="entry name" value="SAM-dependent_MTases_sf"/>
</dbReference>
<evidence type="ECO:0000313" key="2">
    <source>
        <dbReference type="EMBL" id="TEW67818.1"/>
    </source>
</evidence>
<evidence type="ECO:0000313" key="4">
    <source>
        <dbReference type="Proteomes" id="UP000583101"/>
    </source>
</evidence>
<reference evidence="2" key="2">
    <citation type="submission" date="2019-03" db="EMBL/GenBank/DDBJ databases">
        <authorList>
            <person name="Yan Y.-Q."/>
            <person name="Du Z.-J."/>
        </authorList>
    </citation>
    <scope>NUCLEOTIDE SEQUENCE</scope>
    <source>
        <strain evidence="2">PP-F2FG21</strain>
    </source>
</reference>
<reference evidence="2 3" key="1">
    <citation type="journal article" date="2016" name="Int. J. Syst. Evol. Microbiol.">
        <title>Proposal of Mucilaginibacter phyllosphaerae sp. nov. isolated from the phyllosphere of Galium album.</title>
        <authorList>
            <person name="Aydogan E.L."/>
            <person name="Busse H.J."/>
            <person name="Moser G."/>
            <person name="Muller C."/>
            <person name="Kampfer P."/>
            <person name="Glaeser S.P."/>
        </authorList>
    </citation>
    <scope>NUCLEOTIDE SEQUENCE [LARGE SCALE GENOMIC DNA]</scope>
    <source>
        <strain evidence="2 3">PP-F2FG21</strain>
    </source>
</reference>
<dbReference type="AlphaFoldDB" id="A0A4Y8AGE1"/>
<keyword evidence="4" id="KW-1185">Reference proteome</keyword>
<evidence type="ECO:0000313" key="3">
    <source>
        <dbReference type="Proteomes" id="UP000297248"/>
    </source>
</evidence>
<dbReference type="EMBL" id="JACIEG010000002">
    <property type="protein sequence ID" value="MBB3968541.1"/>
    <property type="molecule type" value="Genomic_DNA"/>
</dbReference>
<evidence type="ECO:0000313" key="1">
    <source>
        <dbReference type="EMBL" id="MBB3968541.1"/>
    </source>
</evidence>
<proteinExistence type="predicted"/>
<dbReference type="Gene3D" id="3.40.50.150">
    <property type="entry name" value="Vaccinia Virus protein VP39"/>
    <property type="match status" value="1"/>
</dbReference>
<keyword evidence="2" id="KW-0489">Methyltransferase</keyword>
<keyword evidence="2" id="KW-0808">Transferase</keyword>
<dbReference type="SUPFAM" id="SSF53335">
    <property type="entry name" value="S-adenosyl-L-methionine-dependent methyltransferases"/>
    <property type="match status" value="1"/>
</dbReference>
<name>A0A4Y8AGE1_9SPHI</name>
<protein>
    <submittedName>
        <fullName evidence="1">2-polyprenyl-3-methyl-5-hydroxy-6-metoxy-1, 4-benzoquinol methylase</fullName>
    </submittedName>
    <submittedName>
        <fullName evidence="2">Class I SAM-dependent methyltransferase</fullName>
    </submittedName>
</protein>
<dbReference type="GO" id="GO:0008168">
    <property type="term" value="F:methyltransferase activity"/>
    <property type="evidence" value="ECO:0007669"/>
    <property type="project" value="UniProtKB-KW"/>
</dbReference>
<accession>A0A4Y8AGE1</accession>
<dbReference type="CDD" id="cd02440">
    <property type="entry name" value="AdoMet_MTases"/>
    <property type="match status" value="1"/>
</dbReference>
<dbReference type="EMBL" id="SNQG01000002">
    <property type="protein sequence ID" value="TEW67818.1"/>
    <property type="molecule type" value="Genomic_DNA"/>
</dbReference>